<reference evidence="12 14" key="2">
    <citation type="journal article" date="2013" name="Nature">
        <title>Insights into bilaterian evolution from three spiralian genomes.</title>
        <authorList>
            <person name="Simakov O."/>
            <person name="Marletaz F."/>
            <person name="Cho S.J."/>
            <person name="Edsinger-Gonzales E."/>
            <person name="Havlak P."/>
            <person name="Hellsten U."/>
            <person name="Kuo D.H."/>
            <person name="Larsson T."/>
            <person name="Lv J."/>
            <person name="Arendt D."/>
            <person name="Savage R."/>
            <person name="Osoegawa K."/>
            <person name="de Jong P."/>
            <person name="Grimwood J."/>
            <person name="Chapman J.A."/>
            <person name="Shapiro H."/>
            <person name="Aerts A."/>
            <person name="Otillar R.P."/>
            <person name="Terry A.Y."/>
            <person name="Boore J.L."/>
            <person name="Grigoriev I.V."/>
            <person name="Lindberg D.R."/>
            <person name="Seaver E.C."/>
            <person name="Weisblat D.A."/>
            <person name="Putnam N.H."/>
            <person name="Rokhsar D.S."/>
        </authorList>
    </citation>
    <scope>NUCLEOTIDE SEQUENCE</scope>
    <source>
        <strain evidence="12 14">I ESC-2004</strain>
    </source>
</reference>
<keyword evidence="8" id="KW-0460">Magnesium</keyword>
<proteinExistence type="inferred from homology"/>
<dbReference type="EMBL" id="AMQN01004872">
    <property type="status" value="NOT_ANNOTATED_CDS"/>
    <property type="molecule type" value="Genomic_DNA"/>
</dbReference>
<dbReference type="Gene3D" id="1.10.1410.40">
    <property type="match status" value="1"/>
</dbReference>
<keyword evidence="7" id="KW-0067">ATP-binding</keyword>
<keyword evidence="14" id="KW-1185">Reference proteome</keyword>
<gene>
    <name evidence="12" type="ORF">CAPTEDRAFT_204330</name>
</gene>
<feature type="transmembrane region" description="Helical" evidence="9">
    <location>
        <begin position="12"/>
        <end position="35"/>
    </location>
</feature>
<evidence type="ECO:0000256" key="6">
    <source>
        <dbReference type="ARBA" id="ARBA00022741"/>
    </source>
</evidence>
<keyword evidence="9" id="KW-0472">Membrane</keyword>
<dbReference type="GO" id="GO:0046872">
    <property type="term" value="F:metal ion binding"/>
    <property type="evidence" value="ECO:0007669"/>
    <property type="project" value="UniProtKB-KW"/>
</dbReference>
<dbReference type="OrthoDB" id="5964386at2759"/>
<dbReference type="InterPro" id="IPR046903">
    <property type="entry name" value="Mab-21-like_nuc_Trfase"/>
</dbReference>
<evidence type="ECO:0000256" key="5">
    <source>
        <dbReference type="ARBA" id="ARBA00022723"/>
    </source>
</evidence>
<evidence type="ECO:0000256" key="9">
    <source>
        <dbReference type="SAM" id="Phobius"/>
    </source>
</evidence>
<dbReference type="HOGENOM" id="CLU_505522_0_0_1"/>
<dbReference type="FunCoup" id="R7VFE8">
    <property type="interactions" value="7"/>
</dbReference>
<comment type="cofactor">
    <cofactor evidence="1">
        <name>Mg(2+)</name>
        <dbReference type="ChEBI" id="CHEBI:18420"/>
    </cofactor>
</comment>
<keyword evidence="3" id="KW-0808">Transferase</keyword>
<protein>
    <submittedName>
        <fullName evidence="12 13">Uncharacterized protein</fullName>
    </submittedName>
</protein>
<accession>R7VFE8</accession>
<organism evidence="12">
    <name type="scientific">Capitella teleta</name>
    <name type="common">Polychaete worm</name>
    <dbReference type="NCBI Taxonomy" id="283909"/>
    <lineage>
        <taxon>Eukaryota</taxon>
        <taxon>Metazoa</taxon>
        <taxon>Spiralia</taxon>
        <taxon>Lophotrochozoa</taxon>
        <taxon>Annelida</taxon>
        <taxon>Polychaeta</taxon>
        <taxon>Sedentaria</taxon>
        <taxon>Scolecida</taxon>
        <taxon>Capitellidae</taxon>
        <taxon>Capitella</taxon>
    </lineage>
</organism>
<reference evidence="13" key="3">
    <citation type="submission" date="2015-06" db="UniProtKB">
        <authorList>
            <consortium name="EnsemblMetazoa"/>
        </authorList>
    </citation>
    <scope>IDENTIFICATION</scope>
</reference>
<feature type="domain" description="Mab-21-like nucleotidyltransferase" evidence="10">
    <location>
        <begin position="133"/>
        <end position="285"/>
    </location>
</feature>
<comment type="similarity">
    <text evidence="2">Belongs to the mab-21 family.</text>
</comment>
<evidence type="ECO:0000256" key="3">
    <source>
        <dbReference type="ARBA" id="ARBA00022679"/>
    </source>
</evidence>
<evidence type="ECO:0000313" key="12">
    <source>
        <dbReference type="EMBL" id="ELU14400.1"/>
    </source>
</evidence>
<dbReference type="Pfam" id="PF03281">
    <property type="entry name" value="Mab-21"/>
    <property type="match status" value="1"/>
</dbReference>
<evidence type="ECO:0000313" key="14">
    <source>
        <dbReference type="Proteomes" id="UP000014760"/>
    </source>
</evidence>
<dbReference type="AlphaFoldDB" id="R7VFE8"/>
<evidence type="ECO:0000259" key="10">
    <source>
        <dbReference type="Pfam" id="PF03281"/>
    </source>
</evidence>
<dbReference type="PANTHER" id="PTHR10656:SF42">
    <property type="entry name" value="CYCLIC GMP-AMP SYNTHASE-LIKE PROTEIN-RELATED"/>
    <property type="match status" value="1"/>
</dbReference>
<dbReference type="CDD" id="cd00637">
    <property type="entry name" value="7tm_classA_rhodopsin-like"/>
    <property type="match status" value="1"/>
</dbReference>
<dbReference type="InterPro" id="IPR046906">
    <property type="entry name" value="Mab-21_HhH/H2TH-like"/>
</dbReference>
<dbReference type="EnsemblMetazoa" id="CapteT204330">
    <property type="protein sequence ID" value="CapteP204330"/>
    <property type="gene ID" value="CapteG204330"/>
</dbReference>
<evidence type="ECO:0000256" key="4">
    <source>
        <dbReference type="ARBA" id="ARBA00022695"/>
    </source>
</evidence>
<evidence type="ECO:0000256" key="2">
    <source>
        <dbReference type="ARBA" id="ARBA00008307"/>
    </source>
</evidence>
<feature type="transmembrane region" description="Helical" evidence="9">
    <location>
        <begin position="483"/>
        <end position="505"/>
    </location>
</feature>
<keyword evidence="9" id="KW-0812">Transmembrane</keyword>
<dbReference type="SMART" id="SM01265">
    <property type="entry name" value="Mab-21"/>
    <property type="match status" value="1"/>
</dbReference>
<keyword evidence="4" id="KW-0548">Nucleotidyltransferase</keyword>
<evidence type="ECO:0000313" key="13">
    <source>
        <dbReference type="EnsemblMetazoa" id="CapteP204330"/>
    </source>
</evidence>
<sequence length="546" mass="61503">MARRRDDEKPKSSWLDVAFGVAAGAAALGAGYVIYQSMKSSDCTEADTSPGDDWQLRHAMSHIELESSSSIDDDDALQDKLQAYYDNYVEVPLVSMAWARVVMEDVIADAKKFIEPKSVFPIGELIPTGSSTDGLKVIQPDEFDVLIPIRLVSKDGWTLDFLPDDPGFAKLSNTHADANIPKNLFEGSNLSSVKIKGYYQGLLQRYVNQQRTRYGIKLKTGGPALTLIVTYSGGKKMSVDLVPCVEIGEKTVVAKPHPSMKYPDDDPHPDSTVLWRRSYSTMEQEQLSMHYDGFTKCLMIMKSLRVNHVQLAMISSYALKSAFLHWRETNRSAKWDDGALLVNFREFSNFLCAMAKKRKIYPFFESNPNANLLKRLSPIALSNLWNFIERNLAYSIRVLFMVTLNRYFVIVIPTSKIFTFGGTTRTVIIAFVTLFVQMSILIAAAVGVWGALDMSTQLRQNYKVLQGNFFGARKEQQRRKQELRLLTTTFGMILLFVVTYLPYLLAMSVTGLCRIVLLKGFSRVLPGTHCLSDPVLCLWSPFTFRA</sequence>
<feature type="domain" description="Mab-21-like HhH/H2TH-like" evidence="11">
    <location>
        <begin position="295"/>
        <end position="389"/>
    </location>
</feature>
<evidence type="ECO:0000256" key="8">
    <source>
        <dbReference type="ARBA" id="ARBA00022842"/>
    </source>
</evidence>
<dbReference type="GO" id="GO:0005524">
    <property type="term" value="F:ATP binding"/>
    <property type="evidence" value="ECO:0007669"/>
    <property type="project" value="UniProtKB-KW"/>
</dbReference>
<dbReference type="Pfam" id="PF20266">
    <property type="entry name" value="Mab-21_C"/>
    <property type="match status" value="1"/>
</dbReference>
<evidence type="ECO:0000256" key="7">
    <source>
        <dbReference type="ARBA" id="ARBA00022840"/>
    </source>
</evidence>
<keyword evidence="9" id="KW-1133">Transmembrane helix</keyword>
<dbReference type="Gene3D" id="3.30.460.90">
    <property type="match status" value="1"/>
</dbReference>
<dbReference type="EMBL" id="KB294550">
    <property type="protein sequence ID" value="ELU14400.1"/>
    <property type="molecule type" value="Genomic_DNA"/>
</dbReference>
<keyword evidence="5" id="KW-0479">Metal-binding</keyword>
<evidence type="ECO:0000259" key="11">
    <source>
        <dbReference type="Pfam" id="PF20266"/>
    </source>
</evidence>
<dbReference type="SUPFAM" id="SSF81321">
    <property type="entry name" value="Family A G protein-coupled receptor-like"/>
    <property type="match status" value="1"/>
</dbReference>
<dbReference type="Proteomes" id="UP000014760">
    <property type="component" value="Unassembled WGS sequence"/>
</dbReference>
<dbReference type="InterPro" id="IPR024810">
    <property type="entry name" value="MAB21L/cGLR"/>
</dbReference>
<evidence type="ECO:0000256" key="1">
    <source>
        <dbReference type="ARBA" id="ARBA00001946"/>
    </source>
</evidence>
<keyword evidence="6" id="KW-0547">Nucleotide-binding</keyword>
<dbReference type="GO" id="GO:0016779">
    <property type="term" value="F:nucleotidyltransferase activity"/>
    <property type="evidence" value="ECO:0007669"/>
    <property type="project" value="UniProtKB-KW"/>
</dbReference>
<feature type="transmembrane region" description="Helical" evidence="9">
    <location>
        <begin position="427"/>
        <end position="452"/>
    </location>
</feature>
<name>R7VFE8_CAPTE</name>
<dbReference type="PANTHER" id="PTHR10656">
    <property type="entry name" value="CELL FATE DETERMINING PROTEIN MAB21-RELATED"/>
    <property type="match status" value="1"/>
</dbReference>
<reference evidence="14" key="1">
    <citation type="submission" date="2012-12" db="EMBL/GenBank/DDBJ databases">
        <authorList>
            <person name="Hellsten U."/>
            <person name="Grimwood J."/>
            <person name="Chapman J.A."/>
            <person name="Shapiro H."/>
            <person name="Aerts A."/>
            <person name="Otillar R.P."/>
            <person name="Terry A.Y."/>
            <person name="Boore J.L."/>
            <person name="Simakov O."/>
            <person name="Marletaz F."/>
            <person name="Cho S.-J."/>
            <person name="Edsinger-Gonzales E."/>
            <person name="Havlak P."/>
            <person name="Kuo D.-H."/>
            <person name="Larsson T."/>
            <person name="Lv J."/>
            <person name="Arendt D."/>
            <person name="Savage R."/>
            <person name="Osoegawa K."/>
            <person name="de Jong P."/>
            <person name="Lindberg D.R."/>
            <person name="Seaver E.C."/>
            <person name="Weisblat D.A."/>
            <person name="Putnam N.H."/>
            <person name="Grigoriev I.V."/>
            <person name="Rokhsar D.S."/>
        </authorList>
    </citation>
    <scope>NUCLEOTIDE SEQUENCE</scope>
    <source>
        <strain evidence="14">I ESC-2004</strain>
    </source>
</reference>